<reference evidence="1 2" key="1">
    <citation type="submission" date="2015-07" db="EMBL/GenBank/DDBJ databases">
        <title>Genome analysis of myxobacterium Chondromyces crocatus Cm c5 reveals a high potential for natural compound synthesis and the genetic basis for the loss of fruiting body formation.</title>
        <authorList>
            <person name="Zaburannyi N."/>
            <person name="Bunk B."/>
            <person name="Maier J."/>
            <person name="Overmann J."/>
            <person name="Mueller R."/>
        </authorList>
    </citation>
    <scope>NUCLEOTIDE SEQUENCE [LARGE SCALE GENOMIC DNA]</scope>
    <source>
        <strain evidence="1 2">Cm c5</strain>
    </source>
</reference>
<protein>
    <submittedName>
        <fullName evidence="1">Uncharacterized protein</fullName>
    </submittedName>
</protein>
<name>A0A0K1EPQ7_CHOCO</name>
<keyword evidence="2" id="KW-1185">Reference proteome</keyword>
<dbReference type="STRING" id="52.CMC5_071380"/>
<dbReference type="PATRIC" id="fig|52.7.peg.7836"/>
<accession>A0A0K1EPQ7</accession>
<proteinExistence type="predicted"/>
<organism evidence="1 2">
    <name type="scientific">Chondromyces crocatus</name>
    <dbReference type="NCBI Taxonomy" id="52"/>
    <lineage>
        <taxon>Bacteria</taxon>
        <taxon>Pseudomonadati</taxon>
        <taxon>Myxococcota</taxon>
        <taxon>Polyangia</taxon>
        <taxon>Polyangiales</taxon>
        <taxon>Polyangiaceae</taxon>
        <taxon>Chondromyces</taxon>
    </lineage>
</organism>
<evidence type="ECO:0000313" key="1">
    <source>
        <dbReference type="EMBL" id="AKT42910.1"/>
    </source>
</evidence>
<sequence length="235" mass="24854">MGALQHQVRPDRPVTPVRRKASVNMKQAKWSACVLVSLVTAVMGGCLATPPEEEDAADAETLGESRDELLYCDRWAWCPPGYAADVHCSIICGSCPYGRYGSTPNATECIDTTPRGTLTAQPAQVPIATGSLGTTRICASSNIINSQVWVSMDGAPETLFASHYTNGCSNATWIQIGHSYQFTLYAGSGHTNQLATVTVTGVDAGPPVDPCDSCPGNTSCRCGDGVCRSPDQYCP</sequence>
<gene>
    <name evidence="1" type="ORF">CMC5_071380</name>
</gene>
<dbReference type="KEGG" id="ccro:CMC5_071380"/>
<dbReference type="EMBL" id="CP012159">
    <property type="protein sequence ID" value="AKT42910.1"/>
    <property type="molecule type" value="Genomic_DNA"/>
</dbReference>
<evidence type="ECO:0000313" key="2">
    <source>
        <dbReference type="Proteomes" id="UP000067626"/>
    </source>
</evidence>
<dbReference type="Proteomes" id="UP000067626">
    <property type="component" value="Chromosome"/>
</dbReference>
<dbReference type="AlphaFoldDB" id="A0A0K1EPQ7"/>